<sequence>MIRRATRKLCVIETNEVPLKVWRTYADRHPESTIARLLMQGKLFQTVADDVGEDELYPSQTWASLNTGLPYERHGIHWYNDPKPDRQQFWWHQAACRGKRVGLVNVLHSSPLSELAAEARYAFLVPDCFASDSDTLPAGYRHFQETNLRLTRGSGRVASLRAADLLHMAARAAAMPGRYGVDAFSLGESLRALPALMRSRERMRNMQFPPLASMFLRLMRTHDPDIGIFFTNHIAAAQHRYWYALFPNDYAERLYDEAWCRRYRNEILDAVALMDRYLNRLSAFCARTNRILVLVSSMGQCANEQLEQRQVSSERCFYRIDNPMRFLAAVAGTAAAECKTAMVPQYSYAFGDAAALESAAARIRRFIGDNPALADSRIDARGNTLTLTLAVGDMPDLLNVGSSRLGLRELGMGAVAVDDHHSGRHHPHGMLLVWNDAEDALFSRKKTPHRFSYLAYAGNMRTYLDLPMPLPGSLQLGVQTPLARVAESG</sequence>
<dbReference type="SUPFAM" id="SSF53649">
    <property type="entry name" value="Alkaline phosphatase-like"/>
    <property type="match status" value="1"/>
</dbReference>
<accession>A0ABU6JDB2</accession>
<organism evidence="1 2">
    <name type="scientific">Noviherbaspirillum album</name>
    <dbReference type="NCBI Taxonomy" id="3080276"/>
    <lineage>
        <taxon>Bacteria</taxon>
        <taxon>Pseudomonadati</taxon>
        <taxon>Pseudomonadota</taxon>
        <taxon>Betaproteobacteria</taxon>
        <taxon>Burkholderiales</taxon>
        <taxon>Oxalobacteraceae</taxon>
        <taxon>Noviherbaspirillum</taxon>
    </lineage>
</organism>
<evidence type="ECO:0000313" key="1">
    <source>
        <dbReference type="EMBL" id="MEC4721629.1"/>
    </source>
</evidence>
<proteinExistence type="predicted"/>
<dbReference type="Proteomes" id="UP001352263">
    <property type="component" value="Unassembled WGS sequence"/>
</dbReference>
<protein>
    <submittedName>
        <fullName evidence="1">Uncharacterized protein</fullName>
    </submittedName>
</protein>
<name>A0ABU6JDB2_9BURK</name>
<evidence type="ECO:0000313" key="2">
    <source>
        <dbReference type="Proteomes" id="UP001352263"/>
    </source>
</evidence>
<dbReference type="InterPro" id="IPR017850">
    <property type="entry name" value="Alkaline_phosphatase_core_sf"/>
</dbReference>
<gene>
    <name evidence="1" type="ORF">RY831_20895</name>
</gene>
<comment type="caution">
    <text evidence="1">The sequence shown here is derived from an EMBL/GenBank/DDBJ whole genome shotgun (WGS) entry which is preliminary data.</text>
</comment>
<keyword evidence="2" id="KW-1185">Reference proteome</keyword>
<dbReference type="RefSeq" id="WP_326508314.1">
    <property type="nucleotide sequence ID" value="NZ_JAWIIV010000020.1"/>
</dbReference>
<dbReference type="Gene3D" id="3.40.720.10">
    <property type="entry name" value="Alkaline Phosphatase, subunit A"/>
    <property type="match status" value="1"/>
</dbReference>
<dbReference type="EMBL" id="JAWIIV010000020">
    <property type="protein sequence ID" value="MEC4721629.1"/>
    <property type="molecule type" value="Genomic_DNA"/>
</dbReference>
<reference evidence="1 2" key="1">
    <citation type="submission" date="2023-10" db="EMBL/GenBank/DDBJ databases">
        <title>Noviherbaspirillum sp. CPCC 100848 genome assembly.</title>
        <authorList>
            <person name="Li X.Y."/>
            <person name="Fang X.M."/>
        </authorList>
    </citation>
    <scope>NUCLEOTIDE SEQUENCE [LARGE SCALE GENOMIC DNA]</scope>
    <source>
        <strain evidence="1 2">CPCC 100848</strain>
    </source>
</reference>